<comment type="caution">
    <text evidence="5">The sequence shown here is derived from an EMBL/GenBank/DDBJ whole genome shotgun (WGS) entry which is preliminary data.</text>
</comment>
<gene>
    <name evidence="5" type="ORF">DGAL_LOCUS8439</name>
</gene>
<evidence type="ECO:0000256" key="2">
    <source>
        <dbReference type="PROSITE-ProRule" id="PRU00192"/>
    </source>
</evidence>
<dbReference type="SUPFAM" id="SSF50044">
    <property type="entry name" value="SH3-domain"/>
    <property type="match status" value="1"/>
</dbReference>
<dbReference type="Gene3D" id="2.30.30.40">
    <property type="entry name" value="SH3 Domains"/>
    <property type="match status" value="1"/>
</dbReference>
<dbReference type="Pfam" id="PF09431">
    <property type="entry name" value="SPIN90_LRD"/>
    <property type="match status" value="1"/>
</dbReference>
<evidence type="ECO:0000313" key="6">
    <source>
        <dbReference type="Proteomes" id="UP000789390"/>
    </source>
</evidence>
<keyword evidence="1 2" id="KW-0728">SH3 domain</keyword>
<dbReference type="InterPro" id="IPR001452">
    <property type="entry name" value="SH3_domain"/>
</dbReference>
<feature type="coiled-coil region" evidence="3">
    <location>
        <begin position="82"/>
        <end position="109"/>
    </location>
</feature>
<organism evidence="5 6">
    <name type="scientific">Daphnia galeata</name>
    <dbReference type="NCBI Taxonomy" id="27404"/>
    <lineage>
        <taxon>Eukaryota</taxon>
        <taxon>Metazoa</taxon>
        <taxon>Ecdysozoa</taxon>
        <taxon>Arthropoda</taxon>
        <taxon>Crustacea</taxon>
        <taxon>Branchiopoda</taxon>
        <taxon>Diplostraca</taxon>
        <taxon>Cladocera</taxon>
        <taxon>Anomopoda</taxon>
        <taxon>Daphniidae</taxon>
        <taxon>Daphnia</taxon>
    </lineage>
</organism>
<protein>
    <recommendedName>
        <fullName evidence="4">SH3 domain-containing protein</fullName>
    </recommendedName>
</protein>
<dbReference type="GO" id="GO:0006897">
    <property type="term" value="P:endocytosis"/>
    <property type="evidence" value="ECO:0007669"/>
    <property type="project" value="TreeGrafter"/>
</dbReference>
<keyword evidence="6" id="KW-1185">Reference proteome</keyword>
<dbReference type="Pfam" id="PF14604">
    <property type="entry name" value="SH3_9"/>
    <property type="match status" value="1"/>
</dbReference>
<dbReference type="PANTHER" id="PTHR13357">
    <property type="entry name" value="SH3 ADAPTER PROTEIN SPIN90 NCK INTERACTING PROTEIN WITH SH3 DOMAIN"/>
    <property type="match status" value="1"/>
</dbReference>
<sequence length="610" mass="70233">MLRAMYDFQAPYDSTLTFSENDLFVVLKRNNKDHEWVHVIKLNGENGYAPANYLTVANCTKTEEIKHIDDILVRIASRRNVSRDQAAVIENLKESREKLEKELEELAAKQMYELTSLVRQNTKCTFQQAQGAILETLKYFQENVLPIPNGIERILNTDPDKIPMEVRHCGVDSQHLNRLVGLIMEFASDQETDVSEDTWNEMLNLIAHADPALLISALERHDCALILQLVHRLQAETSWRKRKPILQILFHALQLLSTFSNVAINSVLPSELARDLVQTTCTVQDTNKDRVYWSIRVLTVTLCCREPLSFAQQNELGENLVELLINMLENESVSIATTDERDDQCLTITTAAMHLILALYRQFHFLSSDSNPVLLCLARRSMCDSLVEKIILLYNREDDPIKQYVGDESDDNQTDAVSNLMLGLFSGEETAKLFYTADLDVLLDVILRRLVDYGPGDKRRSDALQLYYAIQRVKRPEYKKIDFAKCLKVISEESVRLGSPSKTMQQDHQKILQIYHEFPDFLETTDGIEGSIFLLHIDKIQQKNISCSFVLSGPWRQRRRFQHFQGLFNSTKRRLCSYDETHQIRLAQSRVRDVQLTEYNRNAACPSGRI</sequence>
<name>A0A8J2RIM4_9CRUS</name>
<keyword evidence="3" id="KW-0175">Coiled coil</keyword>
<evidence type="ECO:0000313" key="5">
    <source>
        <dbReference type="EMBL" id="CAH0105417.1"/>
    </source>
</evidence>
<dbReference type="SMART" id="SM00326">
    <property type="entry name" value="SH3"/>
    <property type="match status" value="1"/>
</dbReference>
<dbReference type="InterPro" id="IPR030125">
    <property type="entry name" value="SPIN90/Ldb17"/>
</dbReference>
<dbReference type="InterPro" id="IPR036028">
    <property type="entry name" value="SH3-like_dom_sf"/>
</dbReference>
<dbReference type="AlphaFoldDB" id="A0A8J2RIM4"/>
<evidence type="ECO:0000259" key="4">
    <source>
        <dbReference type="PROSITE" id="PS50002"/>
    </source>
</evidence>
<feature type="domain" description="SH3" evidence="4">
    <location>
        <begin position="1"/>
        <end position="59"/>
    </location>
</feature>
<dbReference type="OrthoDB" id="445362at2759"/>
<dbReference type="EMBL" id="CAKKLH010000185">
    <property type="protein sequence ID" value="CAH0105417.1"/>
    <property type="molecule type" value="Genomic_DNA"/>
</dbReference>
<evidence type="ECO:0000256" key="1">
    <source>
        <dbReference type="ARBA" id="ARBA00022443"/>
    </source>
</evidence>
<dbReference type="PANTHER" id="PTHR13357:SF1">
    <property type="entry name" value="NCK-INTERACTING PROTEIN WITH SH3 DOMAIN"/>
    <property type="match status" value="1"/>
</dbReference>
<reference evidence="5" key="1">
    <citation type="submission" date="2021-11" db="EMBL/GenBank/DDBJ databases">
        <authorList>
            <person name="Schell T."/>
        </authorList>
    </citation>
    <scope>NUCLEOTIDE SEQUENCE</scope>
    <source>
        <strain evidence="5">M5</strain>
    </source>
</reference>
<dbReference type="PROSITE" id="PS50002">
    <property type="entry name" value="SH3"/>
    <property type="match status" value="1"/>
</dbReference>
<dbReference type="GO" id="GO:0071933">
    <property type="term" value="F:Arp2/3 complex binding"/>
    <property type="evidence" value="ECO:0007669"/>
    <property type="project" value="TreeGrafter"/>
</dbReference>
<dbReference type="InterPro" id="IPR018556">
    <property type="entry name" value="SPIN90/Ldb17_LRD"/>
</dbReference>
<evidence type="ECO:0000256" key="3">
    <source>
        <dbReference type="SAM" id="Coils"/>
    </source>
</evidence>
<accession>A0A8J2RIM4</accession>
<proteinExistence type="predicted"/>
<dbReference type="Proteomes" id="UP000789390">
    <property type="component" value="Unassembled WGS sequence"/>
</dbReference>